<organism evidence="3 4">
    <name type="scientific">Nostocoides vanveenii</name>
    <dbReference type="NCBI Taxonomy" id="330835"/>
    <lineage>
        <taxon>Bacteria</taxon>
        <taxon>Bacillati</taxon>
        <taxon>Actinomycetota</taxon>
        <taxon>Actinomycetes</taxon>
        <taxon>Micrococcales</taxon>
        <taxon>Intrasporangiaceae</taxon>
        <taxon>Nostocoides</taxon>
    </lineage>
</organism>
<feature type="domain" description="Transcription factor zinc-finger" evidence="2">
    <location>
        <begin position="6"/>
        <end position="45"/>
    </location>
</feature>
<dbReference type="EMBL" id="BAAAPN010000057">
    <property type="protein sequence ID" value="GAA1767538.1"/>
    <property type="molecule type" value="Genomic_DNA"/>
</dbReference>
<comment type="caution">
    <text evidence="3">The sequence shown here is derived from an EMBL/GenBank/DDBJ whole genome shotgun (WGS) entry which is preliminary data.</text>
</comment>
<keyword evidence="4" id="KW-1185">Reference proteome</keyword>
<feature type="region of interest" description="Disordered" evidence="1">
    <location>
        <begin position="51"/>
        <end position="99"/>
    </location>
</feature>
<sequence>MTTDLTCPKCGASMRSYERNRVLVDQCTGCGGLFLDRGELEALVAAETAWHNPAQPGQAAPQDRGATYPGGAPQAYDQPAAPAYGGQAQAYGQPAAQGYPQAPHATYSKAYGRPAAQAYGQAPYAKHSKAHYGYRKRRSFLSELFDD</sequence>
<evidence type="ECO:0000313" key="4">
    <source>
        <dbReference type="Proteomes" id="UP001501475"/>
    </source>
</evidence>
<evidence type="ECO:0000259" key="2">
    <source>
        <dbReference type="Pfam" id="PF13453"/>
    </source>
</evidence>
<evidence type="ECO:0000313" key="3">
    <source>
        <dbReference type="EMBL" id="GAA1767538.1"/>
    </source>
</evidence>
<feature type="compositionally biased region" description="Low complexity" evidence="1">
    <location>
        <begin position="69"/>
        <end position="99"/>
    </location>
</feature>
<protein>
    <submittedName>
        <fullName evidence="3">Zf-TFIIB domain-containing protein</fullName>
    </submittedName>
</protein>
<dbReference type="RefSeq" id="WP_344067408.1">
    <property type="nucleotide sequence ID" value="NZ_BAAAPN010000057.1"/>
</dbReference>
<reference evidence="4" key="1">
    <citation type="journal article" date="2019" name="Int. J. Syst. Evol. Microbiol.">
        <title>The Global Catalogue of Microorganisms (GCM) 10K type strain sequencing project: providing services to taxonomists for standard genome sequencing and annotation.</title>
        <authorList>
            <consortium name="The Broad Institute Genomics Platform"/>
            <consortium name="The Broad Institute Genome Sequencing Center for Infectious Disease"/>
            <person name="Wu L."/>
            <person name="Ma J."/>
        </authorList>
    </citation>
    <scope>NUCLEOTIDE SEQUENCE [LARGE SCALE GENOMIC DNA]</scope>
    <source>
        <strain evidence="4">JCM 15591</strain>
    </source>
</reference>
<accession>A0ABP4X0N6</accession>
<dbReference type="Pfam" id="PF13453">
    <property type="entry name" value="Zn_ribbon_TFIIB"/>
    <property type="match status" value="1"/>
</dbReference>
<name>A0ABP4X0N6_9MICO</name>
<gene>
    <name evidence="3" type="ORF">GCM10009810_27800</name>
</gene>
<proteinExistence type="predicted"/>
<dbReference type="InterPro" id="IPR027392">
    <property type="entry name" value="TF_Znf"/>
</dbReference>
<evidence type="ECO:0000256" key="1">
    <source>
        <dbReference type="SAM" id="MobiDB-lite"/>
    </source>
</evidence>
<dbReference type="Proteomes" id="UP001501475">
    <property type="component" value="Unassembled WGS sequence"/>
</dbReference>